<comment type="subcellular location">
    <subcellularLocation>
        <location evidence="1">Membrane</location>
        <topology evidence="1">Multi-pass membrane protein</topology>
    </subcellularLocation>
</comment>
<evidence type="ECO:0000256" key="1">
    <source>
        <dbReference type="ARBA" id="ARBA00004141"/>
    </source>
</evidence>
<protein>
    <recommendedName>
        <fullName evidence="10">AI-2E family transporter</fullName>
    </recommendedName>
</protein>
<name>A0A8B2NLB2_9HYPH</name>
<feature type="transmembrane region" description="Helical" evidence="7">
    <location>
        <begin position="70"/>
        <end position="88"/>
    </location>
</feature>
<dbReference type="Pfam" id="PF01594">
    <property type="entry name" value="AI-2E_transport"/>
    <property type="match status" value="1"/>
</dbReference>
<evidence type="ECO:0000256" key="4">
    <source>
        <dbReference type="ARBA" id="ARBA00022989"/>
    </source>
</evidence>
<comment type="similarity">
    <text evidence="2">Belongs to the autoinducer-2 exporter (AI-2E) (TC 2.A.86) family.</text>
</comment>
<evidence type="ECO:0000313" key="8">
    <source>
        <dbReference type="EMBL" id="RAH95890.1"/>
    </source>
</evidence>
<keyword evidence="5 7" id="KW-0472">Membrane</keyword>
<accession>A0A8B2NLB2</accession>
<evidence type="ECO:0000256" key="7">
    <source>
        <dbReference type="SAM" id="Phobius"/>
    </source>
</evidence>
<organism evidence="8 9">
    <name type="scientific">Acuticoccus sediminis</name>
    <dbReference type="NCBI Taxonomy" id="2184697"/>
    <lineage>
        <taxon>Bacteria</taxon>
        <taxon>Pseudomonadati</taxon>
        <taxon>Pseudomonadota</taxon>
        <taxon>Alphaproteobacteria</taxon>
        <taxon>Hyphomicrobiales</taxon>
        <taxon>Amorphaceae</taxon>
        <taxon>Acuticoccus</taxon>
    </lineage>
</organism>
<keyword evidence="4 7" id="KW-1133">Transmembrane helix</keyword>
<feature type="transmembrane region" description="Helical" evidence="7">
    <location>
        <begin position="12"/>
        <end position="34"/>
    </location>
</feature>
<evidence type="ECO:0000313" key="9">
    <source>
        <dbReference type="Proteomes" id="UP000249590"/>
    </source>
</evidence>
<feature type="transmembrane region" description="Helical" evidence="7">
    <location>
        <begin position="40"/>
        <end position="58"/>
    </location>
</feature>
<proteinExistence type="inferred from homology"/>
<keyword evidence="9" id="KW-1185">Reference proteome</keyword>
<keyword evidence="3 7" id="KW-0812">Transmembrane</keyword>
<reference evidence="8 9" key="1">
    <citation type="submission" date="2018-05" db="EMBL/GenBank/DDBJ databases">
        <title>Acuticoccus sediminis sp. nov., isolated from deep-sea sediment of Indian Ocean.</title>
        <authorList>
            <person name="Liu X."/>
            <person name="Lai Q."/>
            <person name="Du Y."/>
            <person name="Sun F."/>
            <person name="Zhang X."/>
            <person name="Wang S."/>
            <person name="Shao Z."/>
        </authorList>
    </citation>
    <scope>NUCLEOTIDE SEQUENCE [LARGE SCALE GENOMIC DNA]</scope>
    <source>
        <strain evidence="8 9">PTG4-2</strain>
    </source>
</reference>
<dbReference type="InterPro" id="IPR002549">
    <property type="entry name" value="AI-2E-like"/>
</dbReference>
<dbReference type="OrthoDB" id="9799225at2"/>
<dbReference type="EMBL" id="QHHQ01000020">
    <property type="protein sequence ID" value="RAH95890.1"/>
    <property type="molecule type" value="Genomic_DNA"/>
</dbReference>
<evidence type="ECO:0000256" key="5">
    <source>
        <dbReference type="ARBA" id="ARBA00023136"/>
    </source>
</evidence>
<feature type="region of interest" description="Disordered" evidence="6">
    <location>
        <begin position="125"/>
        <end position="144"/>
    </location>
</feature>
<dbReference type="GO" id="GO:0016020">
    <property type="term" value="C:membrane"/>
    <property type="evidence" value="ECO:0007669"/>
    <property type="project" value="UniProtKB-SubCell"/>
</dbReference>
<dbReference type="AlphaFoldDB" id="A0A8B2NLB2"/>
<evidence type="ECO:0000256" key="2">
    <source>
        <dbReference type="ARBA" id="ARBA00009773"/>
    </source>
</evidence>
<evidence type="ECO:0000256" key="6">
    <source>
        <dbReference type="SAM" id="MobiDB-lite"/>
    </source>
</evidence>
<comment type="caution">
    <text evidence="8">The sequence shown here is derived from an EMBL/GenBank/DDBJ whole genome shotgun (WGS) entry which is preliminary data.</text>
</comment>
<sequence>MPGAILFGVGAFAFNFIPYLGAVAGVLIATLVALVTMDGILVPILVGSTYLALTSAEGQLVTPYLVSQRLSLNTVIVFIAVALFAWLWSVVGMIVAMPLLVALNVICHTVPGMAGLGSFLSGSESEETNVSSSEHQDLKGPPCV</sequence>
<evidence type="ECO:0000256" key="3">
    <source>
        <dbReference type="ARBA" id="ARBA00022692"/>
    </source>
</evidence>
<gene>
    <name evidence="8" type="ORF">DLJ53_33820</name>
</gene>
<evidence type="ECO:0008006" key="10">
    <source>
        <dbReference type="Google" id="ProtNLM"/>
    </source>
</evidence>
<dbReference type="Proteomes" id="UP000249590">
    <property type="component" value="Unassembled WGS sequence"/>
</dbReference>
<dbReference type="RefSeq" id="WP_111352733.1">
    <property type="nucleotide sequence ID" value="NZ_QHHQ01000020.1"/>
</dbReference>